<keyword evidence="1" id="KW-0732">Signal</keyword>
<accession>A0A849V969</accession>
<feature type="signal peptide" evidence="1">
    <location>
        <begin position="1"/>
        <end position="17"/>
    </location>
</feature>
<reference evidence="2 3" key="1">
    <citation type="submission" date="2020-04" db="EMBL/GenBank/DDBJ databases">
        <title>Pseudoalteromonas caenipelagi sp. nov., isolated from a tidal flat.</title>
        <authorList>
            <person name="Park S."/>
            <person name="Yoon J.-H."/>
        </authorList>
    </citation>
    <scope>NUCLEOTIDE SEQUENCE [LARGE SCALE GENOMIC DNA]</scope>
    <source>
        <strain evidence="2 3">JBTF-M23</strain>
    </source>
</reference>
<evidence type="ECO:0000256" key="1">
    <source>
        <dbReference type="SAM" id="SignalP"/>
    </source>
</evidence>
<evidence type="ECO:0000313" key="2">
    <source>
        <dbReference type="EMBL" id="NOU49183.1"/>
    </source>
</evidence>
<sequence length="118" mass="13213">MKKFLLLLLIMSPPVLSGTIKCTGTVEKLGLHSSNKIMLKLSSMNQAVFICQPNQEWSVPGTNYKTSPEMCNSLLSMLMHAKSTNAQMGSVWFDGDDVPTSCNGWESWKTANIRYFLY</sequence>
<name>A0A849V969_9GAMM</name>
<dbReference type="AlphaFoldDB" id="A0A849V969"/>
<dbReference type="RefSeq" id="WP_171624276.1">
    <property type="nucleotide sequence ID" value="NZ_JABBPG010000001.1"/>
</dbReference>
<protein>
    <submittedName>
        <fullName evidence="2">Uncharacterized protein</fullName>
    </submittedName>
</protein>
<gene>
    <name evidence="2" type="ORF">HG263_01270</name>
</gene>
<comment type="caution">
    <text evidence="2">The sequence shown here is derived from an EMBL/GenBank/DDBJ whole genome shotgun (WGS) entry which is preliminary data.</text>
</comment>
<dbReference type="Proteomes" id="UP000586305">
    <property type="component" value="Unassembled WGS sequence"/>
</dbReference>
<evidence type="ECO:0000313" key="3">
    <source>
        <dbReference type="Proteomes" id="UP000586305"/>
    </source>
</evidence>
<feature type="chain" id="PRO_5033000174" evidence="1">
    <location>
        <begin position="18"/>
        <end position="118"/>
    </location>
</feature>
<proteinExistence type="predicted"/>
<organism evidence="2 3">
    <name type="scientific">Pseudoalteromonas caenipelagi</name>
    <dbReference type="NCBI Taxonomy" id="2726988"/>
    <lineage>
        <taxon>Bacteria</taxon>
        <taxon>Pseudomonadati</taxon>
        <taxon>Pseudomonadota</taxon>
        <taxon>Gammaproteobacteria</taxon>
        <taxon>Alteromonadales</taxon>
        <taxon>Pseudoalteromonadaceae</taxon>
        <taxon>Pseudoalteromonas</taxon>
    </lineage>
</organism>
<keyword evidence="3" id="KW-1185">Reference proteome</keyword>
<dbReference type="EMBL" id="JABBPG010000001">
    <property type="protein sequence ID" value="NOU49183.1"/>
    <property type="molecule type" value="Genomic_DNA"/>
</dbReference>